<dbReference type="AlphaFoldDB" id="A0A1Q9E318"/>
<evidence type="ECO:0000313" key="9">
    <source>
        <dbReference type="EMBL" id="OLQ01793.1"/>
    </source>
</evidence>
<name>A0A1Q9E318_SYMMI</name>
<dbReference type="GO" id="GO:0000215">
    <property type="term" value="F:tRNA 2'-phosphotransferase activity"/>
    <property type="evidence" value="ECO:0007669"/>
    <property type="project" value="UniProtKB-EC"/>
</dbReference>
<evidence type="ECO:0000256" key="3">
    <source>
        <dbReference type="ARBA" id="ARBA00012007"/>
    </source>
</evidence>
<dbReference type="InterPro" id="IPR011990">
    <property type="entry name" value="TPR-like_helical_dom_sf"/>
</dbReference>
<dbReference type="SUPFAM" id="SSF56399">
    <property type="entry name" value="ADP-ribosylation"/>
    <property type="match status" value="1"/>
</dbReference>
<dbReference type="Pfam" id="PF13812">
    <property type="entry name" value="PPR_3"/>
    <property type="match status" value="1"/>
</dbReference>
<comment type="caution">
    <text evidence="9">The sequence shown here is derived from an EMBL/GenBank/DDBJ whole genome shotgun (WGS) entry which is preliminary data.</text>
</comment>
<dbReference type="InterPro" id="IPR042080">
    <property type="entry name" value="RNA_2'-PTrans_N"/>
</dbReference>
<comment type="function">
    <text evidence="1">Catalyzes the last step of tRNA splicing, the transfer of the splice junction 2'-phosphate from ligated tRNA to NAD to produce ADP-ribose 1''-2'' cyclic phosphate.</text>
</comment>
<dbReference type="Gene3D" id="3.20.170.30">
    <property type="match status" value="1"/>
</dbReference>
<dbReference type="Pfam" id="PF01885">
    <property type="entry name" value="PTS_2-RNA"/>
    <property type="match status" value="1"/>
</dbReference>
<dbReference type="Gene3D" id="1.10.10.970">
    <property type="entry name" value="RNA 2'-phosphotransferase, Tpt1/KptA family, N-terminal domain"/>
    <property type="match status" value="1"/>
</dbReference>
<feature type="region of interest" description="Disordered" evidence="8">
    <location>
        <begin position="381"/>
        <end position="428"/>
    </location>
</feature>
<feature type="compositionally biased region" description="Polar residues" evidence="8">
    <location>
        <begin position="570"/>
        <end position="585"/>
    </location>
</feature>
<comment type="similarity">
    <text evidence="2">Belongs to the KptA/TPT1 family.</text>
</comment>
<gene>
    <name evidence="9" type="primary">trpt1</name>
    <name evidence="9" type="ORF">AK812_SmicGene15425</name>
</gene>
<feature type="region of interest" description="Disordered" evidence="8">
    <location>
        <begin position="1"/>
        <end position="20"/>
    </location>
</feature>
<proteinExistence type="inferred from homology"/>
<dbReference type="EC" id="2.7.1.160" evidence="3"/>
<evidence type="ECO:0000256" key="5">
    <source>
        <dbReference type="ARBA" id="ARBA00023027"/>
    </source>
</evidence>
<dbReference type="EMBL" id="LSRX01000281">
    <property type="protein sequence ID" value="OLQ01793.1"/>
    <property type="molecule type" value="Genomic_DNA"/>
</dbReference>
<keyword evidence="5" id="KW-0520">NAD</keyword>
<evidence type="ECO:0000256" key="8">
    <source>
        <dbReference type="SAM" id="MobiDB-lite"/>
    </source>
</evidence>
<organism evidence="9 10">
    <name type="scientific">Symbiodinium microadriaticum</name>
    <name type="common">Dinoflagellate</name>
    <name type="synonym">Zooxanthella microadriatica</name>
    <dbReference type="NCBI Taxonomy" id="2951"/>
    <lineage>
        <taxon>Eukaryota</taxon>
        <taxon>Sar</taxon>
        <taxon>Alveolata</taxon>
        <taxon>Dinophyceae</taxon>
        <taxon>Suessiales</taxon>
        <taxon>Symbiodiniaceae</taxon>
        <taxon>Symbiodinium</taxon>
    </lineage>
</organism>
<feature type="region of interest" description="Disordered" evidence="8">
    <location>
        <begin position="477"/>
        <end position="585"/>
    </location>
</feature>
<dbReference type="InterPro" id="IPR002885">
    <property type="entry name" value="PPR_rpt"/>
</dbReference>
<feature type="compositionally biased region" description="Low complexity" evidence="8">
    <location>
        <begin position="482"/>
        <end position="495"/>
    </location>
</feature>
<dbReference type="OrthoDB" id="419694at2759"/>
<feature type="compositionally biased region" description="Polar residues" evidence="8">
    <location>
        <begin position="544"/>
        <end position="559"/>
    </location>
</feature>
<reference evidence="9 10" key="1">
    <citation type="submission" date="2016-02" db="EMBL/GenBank/DDBJ databases">
        <title>Genome analysis of coral dinoflagellate symbionts highlights evolutionary adaptations to a symbiotic lifestyle.</title>
        <authorList>
            <person name="Aranda M."/>
            <person name="Li Y."/>
            <person name="Liew Y.J."/>
            <person name="Baumgarten S."/>
            <person name="Simakov O."/>
            <person name="Wilson M."/>
            <person name="Piel J."/>
            <person name="Ashoor H."/>
            <person name="Bougouffa S."/>
            <person name="Bajic V.B."/>
            <person name="Ryu T."/>
            <person name="Ravasi T."/>
            <person name="Bayer T."/>
            <person name="Micklem G."/>
            <person name="Kim H."/>
            <person name="Bhak J."/>
            <person name="Lajeunesse T.C."/>
            <person name="Voolstra C.R."/>
        </authorList>
    </citation>
    <scope>NUCLEOTIDE SEQUENCE [LARGE SCALE GENOMIC DNA]</scope>
    <source>
        <strain evidence="9 10">CCMP2467</strain>
    </source>
</reference>
<dbReference type="Gene3D" id="1.25.40.10">
    <property type="entry name" value="Tetratricopeptide repeat domain"/>
    <property type="match status" value="2"/>
</dbReference>
<keyword evidence="4 9" id="KW-0808">Transferase</keyword>
<dbReference type="PANTHER" id="PTHR12684:SF2">
    <property type="entry name" value="TRNA 2'-PHOSPHOTRANSFERASE 1"/>
    <property type="match status" value="1"/>
</dbReference>
<evidence type="ECO:0000256" key="7">
    <source>
        <dbReference type="PROSITE-ProRule" id="PRU00708"/>
    </source>
</evidence>
<evidence type="ECO:0000256" key="1">
    <source>
        <dbReference type="ARBA" id="ARBA00003343"/>
    </source>
</evidence>
<dbReference type="InterPro" id="IPR002745">
    <property type="entry name" value="Ptrans_KptA/Tpt1"/>
</dbReference>
<sequence length="965" mass="105921">MHPEPKLIQNHSDPPDSPPSQIWSLDLKPRHLNNAYLGMDSCSQWPQALALLLSTVVDTMPSQDAVADEVTFNAAQCALEAGRQWQRSLDLFTFMSGAKISPGLMSYSAALSACKKGAQWQQALQLRQEFLSSRICGDVIPHNACISACAKPARWDLALAVFRSLPMLQLIPTIVSYSAVITCLEKGWQWRMVVELLEELGSSDLIRSADVVVFSAAISALEKGLQWQSALKTFGMMPNKSILPNIICYNATMSACQGGSSWQSALHLFQQMQTSTGSADLVSYTIALQACGVSKRWQEAVRLHQSLPKMQITPDPVACVAVLEALSHHGLGYQLLRAAFSRSAALQFIAVQWWLAAAFPQLEHHSLDEYSFNTTVRLNGAAAKKERQRHPRYLGTLGPTPSSKTRREGPWMSDGFNANFPPPGSSPSQMVRGVYHADNCWPYQWEGNYPGQYTAAEWQQWMAGGYSQGAAVTYYPPEQSRRSQNQGGNSQSKQRNAPKGDNGRRWKSAGDKKGRSGTAKDASGYPAVVESDPVVVESDNESDATTNSSEVSDQSQVSKKTNDSQDDLGDSSNPKGSGAPSVTLSSIVPDDFDPEFFDAKLQGLNDTSSIQALVDEYKNKAAHIAKLAAAAKKFLTIVKKLEAKKLEEEKRGMEAEFILNVSVNGKSFSMTATKSTTVKDIREYVVTKAKMKKGDHKKIVIPYKGEAFEHGRKTMGGLGVADGAVLDQPKATLVEVEPKPLSRADAFADASGAKGSKSAGGWGDGLTRDVKISKTLTQILRHKAPELGLGIQPDGYCLLEEVLACPWLKELDATWDIVQKVVQKSDKKRFELQEVGGQLYIRAVQGHSIKVIDDDKLLKKLEPGDELPKDCVHGTYRRHFESIRKVGLLAGGGQGQGFRNHVHFAPYAPGDKRVISGMRYDCEIAIWIDLKQAIADGVPFYIRSQRKRFSLECSDLTAFSLDRRS</sequence>
<dbReference type="InterPro" id="IPR042081">
    <property type="entry name" value="RNA_2'-PTrans_C"/>
</dbReference>
<dbReference type="Pfam" id="PF01535">
    <property type="entry name" value="PPR"/>
    <property type="match status" value="2"/>
</dbReference>
<feature type="repeat" description="PPR" evidence="7">
    <location>
        <begin position="280"/>
        <end position="314"/>
    </location>
</feature>
<keyword evidence="10" id="KW-1185">Reference proteome</keyword>
<evidence type="ECO:0000313" key="10">
    <source>
        <dbReference type="Proteomes" id="UP000186817"/>
    </source>
</evidence>
<comment type="catalytic activity">
    <reaction evidence="6">
        <text>2'-phospho-[ligated tRNA] + NAD(+) = mature tRNA + ADP-alpha-D-ribose 1'',2''-cyclic phosphate + nicotinamide</text>
        <dbReference type="Rhea" id="RHEA:23324"/>
        <dbReference type="Rhea" id="RHEA-COMP:11106"/>
        <dbReference type="Rhea" id="RHEA-COMP:11107"/>
        <dbReference type="ChEBI" id="CHEBI:17154"/>
        <dbReference type="ChEBI" id="CHEBI:57540"/>
        <dbReference type="ChEBI" id="CHEBI:76596"/>
        <dbReference type="ChEBI" id="CHEBI:82883"/>
        <dbReference type="ChEBI" id="CHEBI:85027"/>
        <dbReference type="EC" id="2.7.1.160"/>
    </reaction>
</comment>
<evidence type="ECO:0000256" key="6">
    <source>
        <dbReference type="ARBA" id="ARBA00047949"/>
    </source>
</evidence>
<dbReference type="PANTHER" id="PTHR12684">
    <property type="entry name" value="PUTATIVE PHOSPHOTRANSFERASE"/>
    <property type="match status" value="1"/>
</dbReference>
<evidence type="ECO:0000256" key="4">
    <source>
        <dbReference type="ARBA" id="ARBA00022679"/>
    </source>
</evidence>
<dbReference type="PROSITE" id="PS51375">
    <property type="entry name" value="PPR"/>
    <property type="match status" value="1"/>
</dbReference>
<evidence type="ECO:0000256" key="2">
    <source>
        <dbReference type="ARBA" id="ARBA00009836"/>
    </source>
</evidence>
<protein>
    <recommendedName>
        <fullName evidence="3">2'-phosphotransferase</fullName>
        <ecNumber evidence="3">2.7.1.160</ecNumber>
    </recommendedName>
</protein>
<dbReference type="Proteomes" id="UP000186817">
    <property type="component" value="Unassembled WGS sequence"/>
</dbReference>
<accession>A0A1Q9E318</accession>
<feature type="compositionally biased region" description="Low complexity" evidence="8">
    <location>
        <begin position="528"/>
        <end position="537"/>
    </location>
</feature>
<feature type="compositionally biased region" description="Basic and acidic residues" evidence="8">
    <location>
        <begin position="501"/>
        <end position="514"/>
    </location>
</feature>
<dbReference type="GO" id="GO:0006388">
    <property type="term" value="P:tRNA splicing, via endonucleolytic cleavage and ligation"/>
    <property type="evidence" value="ECO:0007669"/>
    <property type="project" value="TreeGrafter"/>
</dbReference>